<reference evidence="2 3" key="1">
    <citation type="submission" date="2021-08" db="EMBL/GenBank/DDBJ databases">
        <title>Comparative Genomics Analysis of the Genus Qipengyuania Reveals Extensive Genetic Diversity and Metabolic Versatility, Including the Description of Fifteen Novel Species.</title>
        <authorList>
            <person name="Liu Y."/>
        </authorList>
    </citation>
    <scope>NUCLEOTIDE SEQUENCE [LARGE SCALE GENOMIC DNA]</scope>
    <source>
        <strain evidence="2 3">GH25</strain>
    </source>
</reference>
<proteinExistence type="predicted"/>
<feature type="transmembrane region" description="Helical" evidence="1">
    <location>
        <begin position="199"/>
        <end position="216"/>
    </location>
</feature>
<feature type="transmembrane region" description="Helical" evidence="1">
    <location>
        <begin position="16"/>
        <end position="37"/>
    </location>
</feature>
<evidence type="ECO:0000313" key="2">
    <source>
        <dbReference type="EMBL" id="MBX7487974.1"/>
    </source>
</evidence>
<feature type="transmembrane region" description="Helical" evidence="1">
    <location>
        <begin position="407"/>
        <end position="426"/>
    </location>
</feature>
<dbReference type="Proteomes" id="UP000776651">
    <property type="component" value="Unassembled WGS sequence"/>
</dbReference>
<accession>A0ABS7JGT9</accession>
<keyword evidence="3" id="KW-1185">Reference proteome</keyword>
<sequence length="557" mass="60604">MTSPDGLRRSETPHRFLCIVIVGFLLSLTAGMLVPVYSDETGWRFLERAGIDAFDGLFSDVCGLNTIAKPPWFIMPVRWFSVATNSAFAAPVYVRMAGVACALAWAGLLWLLLSKLEADKKRRLLLGVAAFGLLGLGTLPFLLTLSRPEQPIMLSTILMLLLVFSRPPQATGPKMAALKVMGILALSVIAQSYHMKGVLYASVGFAAILVCARGRATIAPRMIGILALAALAMCSAAYWTGRMRCPDDERLAAMYGRENIVSTLFAQHDFIDVTNTLASGLNPLNYVMLAVPTANPMSHWLTPGLIQPAVSTVFAVILLIFWTFAIGSTLCTLGHSIRIKSWTALAEPRLVMATSLLGAVTVWGVSQLNRNVYEAAHVLPSLVLAMILSLTLPSVPWNGAIKWLQRFAVLLMPTALTSQVVILASFGPPMFAQIGQAGYIDDQPFSVSIGNYAEVRRSIASAMQRAGIPSDRRLNRVLVDEMTYFALHDSRMPLHRLGVLSVWNGNLKDPVAYLRSRNSDGIVLGCHHLDERLRKVAAKSGPICAVSRTTLNMLAQT</sequence>
<feature type="transmembrane region" description="Helical" evidence="1">
    <location>
        <begin position="223"/>
        <end position="241"/>
    </location>
</feature>
<evidence type="ECO:0000256" key="1">
    <source>
        <dbReference type="SAM" id="Phobius"/>
    </source>
</evidence>
<feature type="transmembrane region" description="Helical" evidence="1">
    <location>
        <begin position="305"/>
        <end position="330"/>
    </location>
</feature>
<keyword evidence="1" id="KW-0812">Transmembrane</keyword>
<evidence type="ECO:0008006" key="4">
    <source>
        <dbReference type="Google" id="ProtNLM"/>
    </source>
</evidence>
<feature type="transmembrane region" description="Helical" evidence="1">
    <location>
        <begin position="92"/>
        <end position="112"/>
    </location>
</feature>
<organism evidence="2 3">
    <name type="scientific">Qipengyuania pacifica</name>
    <dbReference type="NCBI Taxonomy" id="2860199"/>
    <lineage>
        <taxon>Bacteria</taxon>
        <taxon>Pseudomonadati</taxon>
        <taxon>Pseudomonadota</taxon>
        <taxon>Alphaproteobacteria</taxon>
        <taxon>Sphingomonadales</taxon>
        <taxon>Erythrobacteraceae</taxon>
        <taxon>Qipengyuania</taxon>
    </lineage>
</organism>
<name>A0ABS7JGT9_9SPHN</name>
<feature type="transmembrane region" description="Helical" evidence="1">
    <location>
        <begin position="350"/>
        <end position="369"/>
    </location>
</feature>
<keyword evidence="1" id="KW-1133">Transmembrane helix</keyword>
<feature type="transmembrane region" description="Helical" evidence="1">
    <location>
        <begin position="375"/>
        <end position="395"/>
    </location>
</feature>
<evidence type="ECO:0000313" key="3">
    <source>
        <dbReference type="Proteomes" id="UP000776651"/>
    </source>
</evidence>
<comment type="caution">
    <text evidence="2">The sequence shown here is derived from an EMBL/GenBank/DDBJ whole genome shotgun (WGS) entry which is preliminary data.</text>
</comment>
<protein>
    <recommendedName>
        <fullName evidence="4">Glycosyltransferase RgtA/B/C/D-like domain-containing protein</fullName>
    </recommendedName>
</protein>
<dbReference type="RefSeq" id="WP_221597506.1">
    <property type="nucleotide sequence ID" value="NZ_JAIGNQ010000002.1"/>
</dbReference>
<dbReference type="EMBL" id="JAIGNQ010000002">
    <property type="protein sequence ID" value="MBX7487974.1"/>
    <property type="molecule type" value="Genomic_DNA"/>
</dbReference>
<gene>
    <name evidence="2" type="ORF">K3177_05570</name>
</gene>
<feature type="transmembrane region" description="Helical" evidence="1">
    <location>
        <begin position="124"/>
        <end position="142"/>
    </location>
</feature>
<keyword evidence="1" id="KW-0472">Membrane</keyword>